<evidence type="ECO:0000256" key="1">
    <source>
        <dbReference type="ARBA" id="ARBA00004123"/>
    </source>
</evidence>
<comment type="caution">
    <text evidence="7">The sequence shown here is derived from an EMBL/GenBank/DDBJ whole genome shotgun (WGS) entry which is preliminary data.</text>
</comment>
<dbReference type="GO" id="GO:1902977">
    <property type="term" value="P:mitotic DNA replication preinitiation complex assembly"/>
    <property type="evidence" value="ECO:0007669"/>
    <property type="project" value="TreeGrafter"/>
</dbReference>
<sequence>TLLKSDCISYVVVPVARIEDIEREVKRMSKSIQSIVMLNCGGLFNIEDFVEISENVTMYILDNHRPVNLRNAFWNNEVIVFHEKDLDKDLAQEKEAIVFTEENEYEAGSDDESGSDNDERPDRLSDREDNSDNGRENDDDEEGEEGSHRRRRRRTGLDSEVIPESMRKQWKASRAIVIEHMSKGVTFGTSIANQSYMMATQLDRSSSNLLWLAIVGLSSQYLADQIGHEAYLEKVQLYKDEAERLTPTGPGDRNAITGISAGINSDVTGTGGSAVKGPEDGAINCTDEYRFMMVRHWSLYEKECSQVFTHMSIELKKILKDRIELVGPEYGLYDTLYTSFTRSYGYRGVMSASDVVYAVTGLLESSPEASIALGFHPEASSSEPMSGVPAADETHGGQGDHGSPSWWHDNFFRACDALESSGSDREELRQGLDLCMKTLQAVVRQGIAIIEKQVIITLSRCRVATLKDGPDLPIFWNPITLNKLAQFLVYAIREYGSARPGIRPIPLVVAVLKEETQTFIVTGVHGSPVMGEAIPNKFGIVFEKISYNEGIPIKYLGFDKSVVE</sequence>
<dbReference type="PANTHER" id="PTHR10507">
    <property type="entry name" value="CDC45-RELATED PROTEIN"/>
    <property type="match status" value="1"/>
</dbReference>
<keyword evidence="8" id="KW-1185">Reference proteome</keyword>
<dbReference type="Pfam" id="PF02724">
    <property type="entry name" value="CDC45"/>
    <property type="match status" value="2"/>
</dbReference>
<gene>
    <name evidence="7" type="ORF">BGW38_006518</name>
</gene>
<organism evidence="7 8">
    <name type="scientific">Lunasporangiospora selenospora</name>
    <dbReference type="NCBI Taxonomy" id="979761"/>
    <lineage>
        <taxon>Eukaryota</taxon>
        <taxon>Fungi</taxon>
        <taxon>Fungi incertae sedis</taxon>
        <taxon>Mucoromycota</taxon>
        <taxon>Mortierellomycotina</taxon>
        <taxon>Mortierellomycetes</taxon>
        <taxon>Mortierellales</taxon>
        <taxon>Mortierellaceae</taxon>
        <taxon>Lunasporangiospora</taxon>
    </lineage>
</organism>
<keyword evidence="3" id="KW-0235">DNA replication</keyword>
<feature type="region of interest" description="Disordered" evidence="6">
    <location>
        <begin position="378"/>
        <end position="402"/>
    </location>
</feature>
<feature type="compositionally biased region" description="Acidic residues" evidence="6">
    <location>
        <begin position="101"/>
        <end position="116"/>
    </location>
</feature>
<dbReference type="GO" id="GO:0003682">
    <property type="term" value="F:chromatin binding"/>
    <property type="evidence" value="ECO:0007669"/>
    <property type="project" value="TreeGrafter"/>
</dbReference>
<evidence type="ECO:0000256" key="6">
    <source>
        <dbReference type="SAM" id="MobiDB-lite"/>
    </source>
</evidence>
<evidence type="ECO:0000313" key="8">
    <source>
        <dbReference type="Proteomes" id="UP000780801"/>
    </source>
</evidence>
<feature type="region of interest" description="Disordered" evidence="6">
    <location>
        <begin position="100"/>
        <end position="166"/>
    </location>
</feature>
<feature type="non-terminal residue" evidence="7">
    <location>
        <position position="564"/>
    </location>
</feature>
<evidence type="ECO:0000256" key="2">
    <source>
        <dbReference type="ARBA" id="ARBA00010727"/>
    </source>
</evidence>
<evidence type="ECO:0000313" key="7">
    <source>
        <dbReference type="EMBL" id="KAF9577955.1"/>
    </source>
</evidence>
<evidence type="ECO:0000256" key="3">
    <source>
        <dbReference type="ARBA" id="ARBA00022705"/>
    </source>
</evidence>
<protein>
    <submittedName>
        <fullName evidence="7">Uncharacterized protein</fullName>
    </submittedName>
</protein>
<dbReference type="AlphaFoldDB" id="A0A9P6FNL7"/>
<dbReference type="GO" id="GO:0031261">
    <property type="term" value="C:DNA replication preinitiation complex"/>
    <property type="evidence" value="ECO:0007669"/>
    <property type="project" value="TreeGrafter"/>
</dbReference>
<keyword evidence="4" id="KW-0539">Nucleus</keyword>
<accession>A0A9P6FNL7</accession>
<feature type="non-terminal residue" evidence="7">
    <location>
        <position position="1"/>
    </location>
</feature>
<proteinExistence type="inferred from homology"/>
<evidence type="ECO:0000256" key="5">
    <source>
        <dbReference type="ARBA" id="ARBA00023306"/>
    </source>
</evidence>
<feature type="compositionally biased region" description="Basic and acidic residues" evidence="6">
    <location>
        <begin position="117"/>
        <end position="136"/>
    </location>
</feature>
<dbReference type="GO" id="GO:0003688">
    <property type="term" value="F:DNA replication origin binding"/>
    <property type="evidence" value="ECO:0007669"/>
    <property type="project" value="TreeGrafter"/>
</dbReference>
<reference evidence="7" key="1">
    <citation type="journal article" date="2020" name="Fungal Divers.">
        <title>Resolving the Mortierellaceae phylogeny through synthesis of multi-gene phylogenetics and phylogenomics.</title>
        <authorList>
            <person name="Vandepol N."/>
            <person name="Liber J."/>
            <person name="Desiro A."/>
            <person name="Na H."/>
            <person name="Kennedy M."/>
            <person name="Barry K."/>
            <person name="Grigoriev I.V."/>
            <person name="Miller A.N."/>
            <person name="O'Donnell K."/>
            <person name="Stajich J.E."/>
            <person name="Bonito G."/>
        </authorList>
    </citation>
    <scope>NUCLEOTIDE SEQUENCE</scope>
    <source>
        <strain evidence="7">KOD1015</strain>
    </source>
</reference>
<dbReference type="InterPro" id="IPR003874">
    <property type="entry name" value="CDC45"/>
</dbReference>
<dbReference type="GO" id="GO:0006270">
    <property type="term" value="P:DNA replication initiation"/>
    <property type="evidence" value="ECO:0007669"/>
    <property type="project" value="InterPro"/>
</dbReference>
<dbReference type="GO" id="GO:0003697">
    <property type="term" value="F:single-stranded DNA binding"/>
    <property type="evidence" value="ECO:0007669"/>
    <property type="project" value="TreeGrafter"/>
</dbReference>
<evidence type="ECO:0000256" key="4">
    <source>
        <dbReference type="ARBA" id="ARBA00023242"/>
    </source>
</evidence>
<dbReference type="GO" id="GO:0000727">
    <property type="term" value="P:double-strand break repair via break-induced replication"/>
    <property type="evidence" value="ECO:0007669"/>
    <property type="project" value="TreeGrafter"/>
</dbReference>
<dbReference type="Proteomes" id="UP000780801">
    <property type="component" value="Unassembled WGS sequence"/>
</dbReference>
<keyword evidence="5" id="KW-0131">Cell cycle</keyword>
<name>A0A9P6FNL7_9FUNG</name>
<comment type="subcellular location">
    <subcellularLocation>
        <location evidence="1">Nucleus</location>
    </subcellularLocation>
</comment>
<dbReference type="OrthoDB" id="10258882at2759"/>
<comment type="similarity">
    <text evidence="2">Belongs to the CDC45 family.</text>
</comment>
<dbReference type="PANTHER" id="PTHR10507:SF0">
    <property type="entry name" value="CELL DIVISION CONTROL PROTEIN 45 HOMOLOG"/>
    <property type="match status" value="1"/>
</dbReference>
<dbReference type="EMBL" id="JAABOA010004177">
    <property type="protein sequence ID" value="KAF9577955.1"/>
    <property type="molecule type" value="Genomic_DNA"/>
</dbReference>